<proteinExistence type="inferred from homology"/>
<reference evidence="4" key="1">
    <citation type="submission" date="2017-04" db="EMBL/GenBank/DDBJ databases">
        <authorList>
            <person name="Varghese N."/>
            <person name="Submissions S."/>
        </authorList>
    </citation>
    <scope>NUCLEOTIDE SEQUENCE [LARGE SCALE GENOMIC DNA]</scope>
    <source>
        <strain evidence="4">UI2</strain>
    </source>
</reference>
<feature type="domain" description="Class II aldolase/adducin N-terminal" evidence="2">
    <location>
        <begin position="25"/>
        <end position="205"/>
    </location>
</feature>
<dbReference type="EMBL" id="FXWL01000002">
    <property type="protein sequence ID" value="SMQ76434.1"/>
    <property type="molecule type" value="Genomic_DNA"/>
</dbReference>
<dbReference type="RefSeq" id="WP_086456918.1">
    <property type="nucleotide sequence ID" value="NZ_FXWL01000002.1"/>
</dbReference>
<evidence type="ECO:0000259" key="2">
    <source>
        <dbReference type="SMART" id="SM01007"/>
    </source>
</evidence>
<dbReference type="GO" id="GO:0051015">
    <property type="term" value="F:actin filament binding"/>
    <property type="evidence" value="ECO:0007669"/>
    <property type="project" value="TreeGrafter"/>
</dbReference>
<dbReference type="GO" id="GO:0005856">
    <property type="term" value="C:cytoskeleton"/>
    <property type="evidence" value="ECO:0007669"/>
    <property type="project" value="TreeGrafter"/>
</dbReference>
<dbReference type="SUPFAM" id="SSF53639">
    <property type="entry name" value="AraD/HMP-PK domain-like"/>
    <property type="match status" value="1"/>
</dbReference>
<keyword evidence="4" id="KW-1185">Reference proteome</keyword>
<gene>
    <name evidence="3" type="ORF">SAMN06295984_1873</name>
</gene>
<dbReference type="PANTHER" id="PTHR10672">
    <property type="entry name" value="ADDUCIN"/>
    <property type="match status" value="1"/>
</dbReference>
<comment type="similarity">
    <text evidence="1">Belongs to the aldolase class II family.</text>
</comment>
<dbReference type="InterPro" id="IPR001303">
    <property type="entry name" value="Aldolase_II/adducin_N"/>
</dbReference>
<evidence type="ECO:0000313" key="3">
    <source>
        <dbReference type="EMBL" id="SMQ76434.1"/>
    </source>
</evidence>
<dbReference type="Gene3D" id="3.40.225.10">
    <property type="entry name" value="Class II aldolase/adducin N-terminal domain"/>
    <property type="match status" value="1"/>
</dbReference>
<name>A0A1Y6FN42_9SPHN</name>
<dbReference type="Pfam" id="PF00596">
    <property type="entry name" value="Aldolase_II"/>
    <property type="match status" value="1"/>
</dbReference>
<accession>A0A1Y6FN42</accession>
<sequence length="254" mass="27960">MLRFGDIEYPSLEGRVPDTEWETRVNLAALYRAVDHFGWNDLTQAPLSARIPGEPYYLFAPEGILFDEVTASSLVKIDIDGNAIDKSSLPHLKAAWWPNMAVHAARDDANYVIHTHEDHIMALSARKERLLPVSQSAGFGIAGGIAYHPYDGVETYPERVPGLQASLGDKFVMILENHGAMIVGPSPWLAIYLLSALQKSCRVQILAGPSADLIALSDEIIAEMAAEIVKGPALGNSWLSLLRKLDRVDSTFRR</sequence>
<dbReference type="GeneID" id="303002223"/>
<organism evidence="3 4">
    <name type="scientific">Sphingopyxis terrae subsp. ummariensis</name>
    <dbReference type="NCBI Taxonomy" id="429001"/>
    <lineage>
        <taxon>Bacteria</taxon>
        <taxon>Pseudomonadati</taxon>
        <taxon>Pseudomonadota</taxon>
        <taxon>Alphaproteobacteria</taxon>
        <taxon>Sphingomonadales</taxon>
        <taxon>Sphingomonadaceae</taxon>
        <taxon>Sphingopyxis</taxon>
    </lineage>
</organism>
<dbReference type="InterPro" id="IPR036409">
    <property type="entry name" value="Aldolase_II/adducin_N_sf"/>
</dbReference>
<dbReference type="PANTHER" id="PTHR10672:SF3">
    <property type="entry name" value="PROTEIN HU-LI TAI SHAO"/>
    <property type="match status" value="1"/>
</dbReference>
<dbReference type="Proteomes" id="UP000194469">
    <property type="component" value="Unassembled WGS sequence"/>
</dbReference>
<dbReference type="AlphaFoldDB" id="A0A1Y6FN42"/>
<protein>
    <submittedName>
        <fullName evidence="3">Ribulose-5-phosphate 4-epimerase/Fuculose-1-phosphate aldolase</fullName>
    </submittedName>
</protein>
<dbReference type="SMART" id="SM01007">
    <property type="entry name" value="Aldolase_II"/>
    <property type="match status" value="1"/>
</dbReference>
<dbReference type="InterPro" id="IPR051017">
    <property type="entry name" value="Aldolase-II_Adducin_sf"/>
</dbReference>
<evidence type="ECO:0000313" key="4">
    <source>
        <dbReference type="Proteomes" id="UP000194469"/>
    </source>
</evidence>
<dbReference type="NCBIfam" id="NF005451">
    <property type="entry name" value="PRK07044.1"/>
    <property type="match status" value="1"/>
</dbReference>
<evidence type="ECO:0000256" key="1">
    <source>
        <dbReference type="ARBA" id="ARBA00037961"/>
    </source>
</evidence>